<dbReference type="EMBL" id="CADCVP010000111">
    <property type="protein sequence ID" value="CAA9484204.1"/>
    <property type="molecule type" value="Genomic_DNA"/>
</dbReference>
<protein>
    <recommendedName>
        <fullName evidence="2">Dessication-associated protein</fullName>
    </recommendedName>
</protein>
<proteinExistence type="predicted"/>
<reference evidence="1" key="1">
    <citation type="submission" date="2020-02" db="EMBL/GenBank/DDBJ databases">
        <authorList>
            <person name="Meier V. D."/>
        </authorList>
    </citation>
    <scope>NUCLEOTIDE SEQUENCE</scope>
    <source>
        <strain evidence="1">AVDCRST_MAG69</strain>
    </source>
</reference>
<name>A0A6J4RX78_9ACTN</name>
<sequence>MSDEVIIAGAAIDEAYAHESAATRRKFVAGAAGLMGSMGMLGMAGSASAATGRAATHRRRHEGPNTVENVVAVATTAEALATIINTKGAQVKGLDAVTKRNIEAAARHEFIHYQTLTSRAIGGKALTTKFWIPDAVFASPEGLLGTLVVGDQVFVNAYLLGATVFARPGGNASARLARIASEFMAVEMVHRALALQSLGKLGNDRAFAKFSQVEEVEGLPTSGQPGFKNILTAVEILKSAGIGFGEEGTVKQGAFYELSDFIAQVPNPSDVNTRNPA</sequence>
<organism evidence="1">
    <name type="scientific">uncultured Solirubrobacteraceae bacterium</name>
    <dbReference type="NCBI Taxonomy" id="1162706"/>
    <lineage>
        <taxon>Bacteria</taxon>
        <taxon>Bacillati</taxon>
        <taxon>Actinomycetota</taxon>
        <taxon>Thermoleophilia</taxon>
        <taxon>Solirubrobacterales</taxon>
        <taxon>Solirubrobacteraceae</taxon>
        <taxon>environmental samples</taxon>
    </lineage>
</organism>
<dbReference type="InterPro" id="IPR006311">
    <property type="entry name" value="TAT_signal"/>
</dbReference>
<dbReference type="AlphaFoldDB" id="A0A6J4RX78"/>
<gene>
    <name evidence="1" type="ORF">AVDCRST_MAG69-963</name>
</gene>
<evidence type="ECO:0000313" key="1">
    <source>
        <dbReference type="EMBL" id="CAA9484204.1"/>
    </source>
</evidence>
<dbReference type="PROSITE" id="PS51318">
    <property type="entry name" value="TAT"/>
    <property type="match status" value="1"/>
</dbReference>
<evidence type="ECO:0008006" key="2">
    <source>
        <dbReference type="Google" id="ProtNLM"/>
    </source>
</evidence>
<accession>A0A6J4RX78</accession>